<dbReference type="PROSITE" id="PS50893">
    <property type="entry name" value="ABC_TRANSPORTER_2"/>
    <property type="match status" value="1"/>
</dbReference>
<evidence type="ECO:0000256" key="4">
    <source>
        <dbReference type="ARBA" id="ARBA00023136"/>
    </source>
</evidence>
<comment type="subcellular location">
    <subcellularLocation>
        <location evidence="1">Cell membrane</location>
        <topology evidence="1">Multi-pass membrane protein</topology>
    </subcellularLocation>
</comment>
<dbReference type="SUPFAM" id="SSF52540">
    <property type="entry name" value="P-loop containing nucleoside triphosphate hydrolases"/>
    <property type="match status" value="1"/>
</dbReference>
<organism evidence="8 9">
    <name type="scientific">Adhaeribacter arboris</name>
    <dbReference type="NCBI Taxonomy" id="2072846"/>
    <lineage>
        <taxon>Bacteria</taxon>
        <taxon>Pseudomonadati</taxon>
        <taxon>Bacteroidota</taxon>
        <taxon>Cytophagia</taxon>
        <taxon>Cytophagales</taxon>
        <taxon>Hymenobacteraceae</taxon>
        <taxon>Adhaeribacter</taxon>
    </lineage>
</organism>
<keyword evidence="4 5" id="KW-0472">Membrane</keyword>
<dbReference type="AlphaFoldDB" id="A0A2T2YE49"/>
<dbReference type="SUPFAM" id="SSF90123">
    <property type="entry name" value="ABC transporter transmembrane region"/>
    <property type="match status" value="1"/>
</dbReference>
<evidence type="ECO:0000259" key="6">
    <source>
        <dbReference type="PROSITE" id="PS50893"/>
    </source>
</evidence>
<dbReference type="InterPro" id="IPR027417">
    <property type="entry name" value="P-loop_NTPase"/>
</dbReference>
<dbReference type="Proteomes" id="UP000240357">
    <property type="component" value="Unassembled WGS sequence"/>
</dbReference>
<dbReference type="InterPro" id="IPR011527">
    <property type="entry name" value="ABC1_TM_dom"/>
</dbReference>
<name>A0A2T2YE49_9BACT</name>
<dbReference type="OrthoDB" id="311344at2"/>
<dbReference type="GO" id="GO:0016887">
    <property type="term" value="F:ATP hydrolysis activity"/>
    <property type="evidence" value="ECO:0007669"/>
    <property type="project" value="InterPro"/>
</dbReference>
<dbReference type="PANTHER" id="PTHR43394">
    <property type="entry name" value="ATP-DEPENDENT PERMEASE MDL1, MITOCHONDRIAL"/>
    <property type="match status" value="1"/>
</dbReference>
<evidence type="ECO:0000259" key="7">
    <source>
        <dbReference type="PROSITE" id="PS50929"/>
    </source>
</evidence>
<dbReference type="InterPro" id="IPR039421">
    <property type="entry name" value="Type_1_exporter"/>
</dbReference>
<feature type="transmembrane region" description="Helical" evidence="5">
    <location>
        <begin position="213"/>
        <end position="238"/>
    </location>
</feature>
<comment type="caution">
    <text evidence="8">The sequence shown here is derived from an EMBL/GenBank/DDBJ whole genome shotgun (WGS) entry which is preliminary data.</text>
</comment>
<reference evidence="8 9" key="1">
    <citation type="submission" date="2018-03" db="EMBL/GenBank/DDBJ databases">
        <title>Adhaeribacter sp. HMF7605 Genome sequencing and assembly.</title>
        <authorList>
            <person name="Kang H."/>
            <person name="Kang J."/>
            <person name="Cha I."/>
            <person name="Kim H."/>
            <person name="Joh K."/>
        </authorList>
    </citation>
    <scope>NUCLEOTIDE SEQUENCE [LARGE SCALE GENOMIC DNA]</scope>
    <source>
        <strain evidence="8 9">HMF7605</strain>
    </source>
</reference>
<evidence type="ECO:0000313" key="8">
    <source>
        <dbReference type="EMBL" id="PSR53787.1"/>
    </source>
</evidence>
<evidence type="ECO:0000256" key="2">
    <source>
        <dbReference type="ARBA" id="ARBA00022692"/>
    </source>
</evidence>
<evidence type="ECO:0000256" key="1">
    <source>
        <dbReference type="ARBA" id="ARBA00004651"/>
    </source>
</evidence>
<proteinExistence type="predicted"/>
<dbReference type="Pfam" id="PF00664">
    <property type="entry name" value="ABC_membrane"/>
    <property type="match status" value="1"/>
</dbReference>
<dbReference type="EMBL" id="PYFT01000001">
    <property type="protein sequence ID" value="PSR53787.1"/>
    <property type="molecule type" value="Genomic_DNA"/>
</dbReference>
<feature type="domain" description="ABC transporter" evidence="6">
    <location>
        <begin position="493"/>
        <end position="727"/>
    </location>
</feature>
<dbReference type="RefSeq" id="WP_106928759.1">
    <property type="nucleotide sequence ID" value="NZ_PYFT01000001.1"/>
</dbReference>
<sequence>MNLNLLPAINQLIRQLHGLTAAPHLAEEPLLSAADKGITVPSFLAYLQEAGSKQKLFYVLSEPTFTELPVILARSKTPVVVCQFIEDQVVPVVIQRREKQYEVYRFTGPKPQKLVLASVEEIMNSCYQIPDQTENQTYLLTSLVHQPTESIASKEGKKPSHLGRLFDFLAVEKTQIGYIYVYAAIAGIISLSLPLGIQSIIGFVSGGQMSTSIVVLIGFIVVGILAVGGLQLMQVWLVEHLQQRLFSRLSFDFAYRIPRLQLESLQDQQPVELMNRFFETLTLQKGIAKILLEFNAAILQIVFGLLLLSLYHSSFIFFGIFLAATLTLIIYATGSKGIQTSLVESKYKYQLVSWLESMARALYTFKLAGYSNLGMQKTDYVTSQYILARRQHFSVLMTQYWSFIFFKSLITAGLLILGCYLVLQQQINIGQFVASEIIIILIMNSVEKIILKLDVVYDVLTGLKKITAVTELPLEEAQGLKITDTGTGPGLSIQAAQLAYHSPSEAQIQLHDIHFKIKASEKIALTGISDAGKFTLAQILLGLAPGYEGRLAYNNLSFRDLDAVNLRSQLATVIASDQIFEGTLLQNITCGESGISAQEVLDALEICQLTAYVQNLSKGLHTVLTGTEWQLPRSIVSKIMLARCLVRKPKLVILDNNLLAINRSEKLPMLQALHQRLNCTFIIISHDKKIMQFCDRVLLMQEGTITHQGTYAAIQAHLPLPVLTETTV</sequence>
<keyword evidence="9" id="KW-1185">Reference proteome</keyword>
<dbReference type="InterPro" id="IPR036640">
    <property type="entry name" value="ABC1_TM_sf"/>
</dbReference>
<gene>
    <name evidence="8" type="ORF">AHMF7605_09765</name>
</gene>
<dbReference type="InterPro" id="IPR003439">
    <property type="entry name" value="ABC_transporter-like_ATP-bd"/>
</dbReference>
<evidence type="ECO:0000256" key="3">
    <source>
        <dbReference type="ARBA" id="ARBA00022989"/>
    </source>
</evidence>
<dbReference type="Gene3D" id="1.20.1560.10">
    <property type="entry name" value="ABC transporter type 1, transmembrane domain"/>
    <property type="match status" value="1"/>
</dbReference>
<accession>A0A2T2YE49</accession>
<protein>
    <submittedName>
        <fullName evidence="8">Xenobiotic-transporting ATPase</fullName>
    </submittedName>
</protein>
<feature type="domain" description="ABC transmembrane type-1" evidence="7">
    <location>
        <begin position="181"/>
        <end position="450"/>
    </location>
</feature>
<evidence type="ECO:0000256" key="5">
    <source>
        <dbReference type="SAM" id="Phobius"/>
    </source>
</evidence>
<feature type="transmembrane region" description="Helical" evidence="5">
    <location>
        <begin position="290"/>
        <end position="308"/>
    </location>
</feature>
<dbReference type="PROSITE" id="PS50929">
    <property type="entry name" value="ABC_TM1F"/>
    <property type="match status" value="1"/>
</dbReference>
<dbReference type="Gene3D" id="3.40.50.300">
    <property type="entry name" value="P-loop containing nucleotide triphosphate hydrolases"/>
    <property type="match status" value="1"/>
</dbReference>
<keyword evidence="3 5" id="KW-1133">Transmembrane helix</keyword>
<dbReference type="PANTHER" id="PTHR43394:SF4">
    <property type="entry name" value="TOXIN SECRETION ABC TRANSPORTER ATP-BINDING PROTEIN"/>
    <property type="match status" value="1"/>
</dbReference>
<dbReference type="Pfam" id="PF00005">
    <property type="entry name" value="ABC_tran"/>
    <property type="match status" value="1"/>
</dbReference>
<evidence type="ECO:0000313" key="9">
    <source>
        <dbReference type="Proteomes" id="UP000240357"/>
    </source>
</evidence>
<feature type="transmembrane region" description="Helical" evidence="5">
    <location>
        <begin position="400"/>
        <end position="423"/>
    </location>
</feature>
<feature type="transmembrane region" description="Helical" evidence="5">
    <location>
        <begin position="314"/>
        <end position="332"/>
    </location>
</feature>
<feature type="transmembrane region" description="Helical" evidence="5">
    <location>
        <begin position="179"/>
        <end position="201"/>
    </location>
</feature>
<dbReference type="GO" id="GO:0015421">
    <property type="term" value="F:ABC-type oligopeptide transporter activity"/>
    <property type="evidence" value="ECO:0007669"/>
    <property type="project" value="TreeGrafter"/>
</dbReference>
<dbReference type="GO" id="GO:0005886">
    <property type="term" value="C:plasma membrane"/>
    <property type="evidence" value="ECO:0007669"/>
    <property type="project" value="UniProtKB-SubCell"/>
</dbReference>
<dbReference type="GO" id="GO:0005524">
    <property type="term" value="F:ATP binding"/>
    <property type="evidence" value="ECO:0007669"/>
    <property type="project" value="InterPro"/>
</dbReference>
<keyword evidence="2 5" id="KW-0812">Transmembrane</keyword>